<dbReference type="EMBL" id="VSRR010040382">
    <property type="protein sequence ID" value="MPC75105.1"/>
    <property type="molecule type" value="Genomic_DNA"/>
</dbReference>
<comment type="caution">
    <text evidence="1">The sequence shown here is derived from an EMBL/GenBank/DDBJ whole genome shotgun (WGS) entry which is preliminary data.</text>
</comment>
<protein>
    <submittedName>
        <fullName evidence="1">Uncharacterized protein</fullName>
    </submittedName>
</protein>
<accession>A0A5B7HZ05</accession>
<keyword evidence="2" id="KW-1185">Reference proteome</keyword>
<reference evidence="1 2" key="1">
    <citation type="submission" date="2019-05" db="EMBL/GenBank/DDBJ databases">
        <title>Another draft genome of Portunus trituberculatus and its Hox gene families provides insights of decapod evolution.</title>
        <authorList>
            <person name="Jeong J.-H."/>
            <person name="Song I."/>
            <person name="Kim S."/>
            <person name="Choi T."/>
            <person name="Kim D."/>
            <person name="Ryu S."/>
            <person name="Kim W."/>
        </authorList>
    </citation>
    <scope>NUCLEOTIDE SEQUENCE [LARGE SCALE GENOMIC DNA]</scope>
    <source>
        <tissue evidence="1">Muscle</tissue>
    </source>
</reference>
<dbReference type="Proteomes" id="UP000324222">
    <property type="component" value="Unassembled WGS sequence"/>
</dbReference>
<evidence type="ECO:0000313" key="2">
    <source>
        <dbReference type="Proteomes" id="UP000324222"/>
    </source>
</evidence>
<gene>
    <name evidence="1" type="ORF">E2C01_069490</name>
</gene>
<dbReference type="AlphaFoldDB" id="A0A5B7HZ05"/>
<organism evidence="1 2">
    <name type="scientific">Portunus trituberculatus</name>
    <name type="common">Swimming crab</name>
    <name type="synonym">Neptunus trituberculatus</name>
    <dbReference type="NCBI Taxonomy" id="210409"/>
    <lineage>
        <taxon>Eukaryota</taxon>
        <taxon>Metazoa</taxon>
        <taxon>Ecdysozoa</taxon>
        <taxon>Arthropoda</taxon>
        <taxon>Crustacea</taxon>
        <taxon>Multicrustacea</taxon>
        <taxon>Malacostraca</taxon>
        <taxon>Eumalacostraca</taxon>
        <taxon>Eucarida</taxon>
        <taxon>Decapoda</taxon>
        <taxon>Pleocyemata</taxon>
        <taxon>Brachyura</taxon>
        <taxon>Eubrachyura</taxon>
        <taxon>Portunoidea</taxon>
        <taxon>Portunidae</taxon>
        <taxon>Portuninae</taxon>
        <taxon>Portunus</taxon>
    </lineage>
</organism>
<sequence length="92" mass="10604">MVIRLFFQRNSLCGSVIRMFYISVIRSPIDYATPVLIQFSATQLHPLEPVQNEAMWIILGCPKTPWIEVLRAEMHLPSIMCRIQEITSRTVG</sequence>
<evidence type="ECO:0000313" key="1">
    <source>
        <dbReference type="EMBL" id="MPC75105.1"/>
    </source>
</evidence>
<dbReference type="OrthoDB" id="6379915at2759"/>
<name>A0A5B7HZ05_PORTR</name>
<proteinExistence type="predicted"/>